<feature type="compositionally biased region" description="Polar residues" evidence="1">
    <location>
        <begin position="311"/>
        <end position="320"/>
    </location>
</feature>
<sequence>MQTSKTPQNNSLKSSNVVAHVNINTPTADGYDSSNLSLQLLLYSSSGLSPHLTLLLLSAALNVAPALQNAPTSLSTFLTNGFFLTVFSLFFALTFLADCFYSTGIKWSYDRILPLKPYSTILAVIIVVGCAAEEGLQGIWADEEDEDEDERMLFVGQFLKKNKKWDYSTQVELEYLTMITLVGWVISLLIFALSSYIRSHLKGEAWWKRAVLVLAETVFVVCSVVPGFYVESIRVLGQVAFGVLAGLGFILGVMNVVERRKIEKDFNLYNPMDEEDDTLPTSTTTTTTTNNNNNNNIFSNLSNRLASLTSAKNSAANPTTPHYIEMVDPPPSPSPAKAPAPAPSAPPISLVVSKTVNTLLSKTSSISSDPGQPVKPKETPLLQPPDSWVFGRQIASTSNTGINQTKSKGWFKRNSRGSPPRSSNAINAERFKGYKEGEEVMEEVGGWGV</sequence>
<feature type="region of interest" description="Disordered" evidence="1">
    <location>
        <begin position="273"/>
        <end position="297"/>
    </location>
</feature>
<dbReference type="Proteomes" id="UP001165122">
    <property type="component" value="Unassembled WGS sequence"/>
</dbReference>
<name>A0A9W7AAE4_9STRA</name>
<feature type="transmembrane region" description="Helical" evidence="2">
    <location>
        <begin position="209"/>
        <end position="229"/>
    </location>
</feature>
<proteinExistence type="predicted"/>
<evidence type="ECO:0000256" key="2">
    <source>
        <dbReference type="SAM" id="Phobius"/>
    </source>
</evidence>
<keyword evidence="2" id="KW-1133">Transmembrane helix</keyword>
<feature type="region of interest" description="Disordered" evidence="1">
    <location>
        <begin position="362"/>
        <end position="386"/>
    </location>
</feature>
<feature type="transmembrane region" description="Helical" evidence="2">
    <location>
        <begin position="40"/>
        <end position="61"/>
    </location>
</feature>
<feature type="transmembrane region" description="Helical" evidence="2">
    <location>
        <begin position="175"/>
        <end position="197"/>
    </location>
</feature>
<comment type="caution">
    <text evidence="3">The sequence shown here is derived from an EMBL/GenBank/DDBJ whole genome shotgun (WGS) entry which is preliminary data.</text>
</comment>
<evidence type="ECO:0000313" key="3">
    <source>
        <dbReference type="EMBL" id="GMH68459.1"/>
    </source>
</evidence>
<accession>A0A9W7AAE4</accession>
<feature type="transmembrane region" description="Helical" evidence="2">
    <location>
        <begin position="235"/>
        <end position="257"/>
    </location>
</feature>
<protein>
    <submittedName>
        <fullName evidence="3">Uncharacterized protein</fullName>
    </submittedName>
</protein>
<feature type="compositionally biased region" description="Pro residues" evidence="1">
    <location>
        <begin position="328"/>
        <end position="344"/>
    </location>
</feature>
<feature type="region of interest" description="Disordered" evidence="1">
    <location>
        <begin position="399"/>
        <end position="430"/>
    </location>
</feature>
<feature type="transmembrane region" description="Helical" evidence="2">
    <location>
        <begin position="121"/>
        <end position="140"/>
    </location>
</feature>
<gene>
    <name evidence="3" type="ORF">TrLO_g5722</name>
</gene>
<feature type="transmembrane region" description="Helical" evidence="2">
    <location>
        <begin position="81"/>
        <end position="101"/>
    </location>
</feature>
<feature type="region of interest" description="Disordered" evidence="1">
    <location>
        <begin position="311"/>
        <end position="344"/>
    </location>
</feature>
<dbReference type="EMBL" id="BRXW01000593">
    <property type="protein sequence ID" value="GMH68459.1"/>
    <property type="molecule type" value="Genomic_DNA"/>
</dbReference>
<organism evidence="3 4">
    <name type="scientific">Triparma laevis f. longispina</name>
    <dbReference type="NCBI Taxonomy" id="1714387"/>
    <lineage>
        <taxon>Eukaryota</taxon>
        <taxon>Sar</taxon>
        <taxon>Stramenopiles</taxon>
        <taxon>Ochrophyta</taxon>
        <taxon>Bolidophyceae</taxon>
        <taxon>Parmales</taxon>
        <taxon>Triparmaceae</taxon>
        <taxon>Triparma</taxon>
    </lineage>
</organism>
<feature type="compositionally biased region" description="Low complexity" evidence="1">
    <location>
        <begin position="283"/>
        <end position="296"/>
    </location>
</feature>
<dbReference type="AlphaFoldDB" id="A0A9W7AAE4"/>
<evidence type="ECO:0000256" key="1">
    <source>
        <dbReference type="SAM" id="MobiDB-lite"/>
    </source>
</evidence>
<keyword evidence="2" id="KW-0472">Membrane</keyword>
<reference evidence="4" key="1">
    <citation type="journal article" date="2023" name="Commun. Biol.">
        <title>Genome analysis of Parmales, the sister group of diatoms, reveals the evolutionary specialization of diatoms from phago-mixotrophs to photoautotrophs.</title>
        <authorList>
            <person name="Ban H."/>
            <person name="Sato S."/>
            <person name="Yoshikawa S."/>
            <person name="Yamada K."/>
            <person name="Nakamura Y."/>
            <person name="Ichinomiya M."/>
            <person name="Sato N."/>
            <person name="Blanc-Mathieu R."/>
            <person name="Endo H."/>
            <person name="Kuwata A."/>
            <person name="Ogata H."/>
        </authorList>
    </citation>
    <scope>NUCLEOTIDE SEQUENCE [LARGE SCALE GENOMIC DNA]</scope>
    <source>
        <strain evidence="4">NIES 3700</strain>
    </source>
</reference>
<keyword evidence="2" id="KW-0812">Transmembrane</keyword>
<evidence type="ECO:0000313" key="4">
    <source>
        <dbReference type="Proteomes" id="UP001165122"/>
    </source>
</evidence>
<keyword evidence="4" id="KW-1185">Reference proteome</keyword>